<name>A0A2G9HVX0_9LAMI</name>
<evidence type="ECO:0000313" key="4">
    <source>
        <dbReference type="Proteomes" id="UP000231279"/>
    </source>
</evidence>
<keyword evidence="1" id="KW-1133">Transmembrane helix</keyword>
<dbReference type="Pfam" id="PF03168">
    <property type="entry name" value="LEA_2"/>
    <property type="match status" value="1"/>
</dbReference>
<evidence type="ECO:0000256" key="1">
    <source>
        <dbReference type="SAM" id="Phobius"/>
    </source>
</evidence>
<dbReference type="InterPro" id="IPR055301">
    <property type="entry name" value="Lea14-like_2"/>
</dbReference>
<proteinExistence type="predicted"/>
<dbReference type="STRING" id="429701.A0A2G9HVX0"/>
<sequence>MAEKDRQDQESGAATAEQSRELRQRKRRRWLLYIVLFAIFQTAIILLFVLTIMRIRTPKFRLNTDIVDTLTYSADAANPTFNIRINAELSVKNTNFGRYKFQDSAVSFYYNGDPVGTLFIPNSRAKARSTKRLEAAVDLSSAGMPNRPQLGADLSSGVLFLKGRSRLNGEVEVLRVLKRKKSAELDCDIAINLRQRIVGDFSCN</sequence>
<feature type="transmembrane region" description="Helical" evidence="1">
    <location>
        <begin position="30"/>
        <end position="53"/>
    </location>
</feature>
<keyword evidence="4" id="KW-1185">Reference proteome</keyword>
<evidence type="ECO:0000259" key="2">
    <source>
        <dbReference type="Pfam" id="PF03168"/>
    </source>
</evidence>
<dbReference type="InterPro" id="IPR004864">
    <property type="entry name" value="LEA_2"/>
</dbReference>
<keyword evidence="1" id="KW-0812">Transmembrane</keyword>
<reference evidence="4" key="1">
    <citation type="journal article" date="2018" name="Gigascience">
        <title>Genome assembly of the Pink Ipe (Handroanthus impetiginosus, Bignoniaceae), a highly valued, ecologically keystone Neotropical timber forest tree.</title>
        <authorList>
            <person name="Silva-Junior O.B."/>
            <person name="Grattapaglia D."/>
            <person name="Novaes E."/>
            <person name="Collevatti R.G."/>
        </authorList>
    </citation>
    <scope>NUCLEOTIDE SEQUENCE [LARGE SCALE GENOMIC DNA]</scope>
    <source>
        <strain evidence="4">cv. UFG-1</strain>
    </source>
</reference>
<comment type="caution">
    <text evidence="3">The sequence shown here is derived from an EMBL/GenBank/DDBJ whole genome shotgun (WGS) entry which is preliminary data.</text>
</comment>
<dbReference type="EMBL" id="NKXS01000905">
    <property type="protein sequence ID" value="PIN21668.1"/>
    <property type="molecule type" value="Genomic_DNA"/>
</dbReference>
<gene>
    <name evidence="3" type="ORF">CDL12_05626</name>
</gene>
<dbReference type="PANTHER" id="PTHR31852">
    <property type="entry name" value="LATE EMBRYOGENESIS ABUNDANT (LEA) HYDROXYPROLINE-RICH GLYCOPROTEIN FAMILY"/>
    <property type="match status" value="1"/>
</dbReference>
<protein>
    <recommendedName>
        <fullName evidence="2">Late embryogenesis abundant protein LEA-2 subgroup domain-containing protein</fullName>
    </recommendedName>
</protein>
<dbReference type="OrthoDB" id="1894389at2759"/>
<dbReference type="Proteomes" id="UP000231279">
    <property type="component" value="Unassembled WGS sequence"/>
</dbReference>
<organism evidence="3 4">
    <name type="scientific">Handroanthus impetiginosus</name>
    <dbReference type="NCBI Taxonomy" id="429701"/>
    <lineage>
        <taxon>Eukaryota</taxon>
        <taxon>Viridiplantae</taxon>
        <taxon>Streptophyta</taxon>
        <taxon>Embryophyta</taxon>
        <taxon>Tracheophyta</taxon>
        <taxon>Spermatophyta</taxon>
        <taxon>Magnoliopsida</taxon>
        <taxon>eudicotyledons</taxon>
        <taxon>Gunneridae</taxon>
        <taxon>Pentapetalae</taxon>
        <taxon>asterids</taxon>
        <taxon>lamiids</taxon>
        <taxon>Lamiales</taxon>
        <taxon>Bignoniaceae</taxon>
        <taxon>Crescentiina</taxon>
        <taxon>Tabebuia alliance</taxon>
        <taxon>Handroanthus</taxon>
    </lineage>
</organism>
<evidence type="ECO:0000313" key="3">
    <source>
        <dbReference type="EMBL" id="PIN21668.1"/>
    </source>
</evidence>
<feature type="domain" description="Late embryogenesis abundant protein LEA-2 subgroup" evidence="2">
    <location>
        <begin position="89"/>
        <end position="186"/>
    </location>
</feature>
<accession>A0A2G9HVX0</accession>
<keyword evidence="1" id="KW-0472">Membrane</keyword>
<dbReference type="AlphaFoldDB" id="A0A2G9HVX0"/>